<protein>
    <submittedName>
        <fullName evidence="2">Unnamed protein product</fullName>
    </submittedName>
</protein>
<comment type="caution">
    <text evidence="2">The sequence shown here is derived from an EMBL/GenBank/DDBJ whole genome shotgun (WGS) entry which is preliminary data.</text>
</comment>
<feature type="compositionally biased region" description="Acidic residues" evidence="1">
    <location>
        <begin position="363"/>
        <end position="375"/>
    </location>
</feature>
<dbReference type="AlphaFoldDB" id="A0A9W6U740"/>
<dbReference type="Proteomes" id="UP001165121">
    <property type="component" value="Unassembled WGS sequence"/>
</dbReference>
<feature type="compositionally biased region" description="Polar residues" evidence="1">
    <location>
        <begin position="203"/>
        <end position="213"/>
    </location>
</feature>
<feature type="region of interest" description="Disordered" evidence="1">
    <location>
        <begin position="363"/>
        <end position="384"/>
    </location>
</feature>
<keyword evidence="3" id="KW-1185">Reference proteome</keyword>
<sequence length="384" mass="43006">MVRTRDDDGARVGSVPLFTPILPPKITSISHDFLAKLKIRRGEYEAELRARSISSGEDYDVAITPIMESFDVDLLDTVKNKTLPDIKTLFRSQLHLRMSVRDIDASVLGYFNEFGKIARANGLTGCFSGIAGTREKRKRLVASFHPEALKAEVKQCVRFTHKTAASNPRELFELIVEKATEHERQYQRLKDKKKSWKIKPSTAPGTKPSTVPANKNAKPSARQPPSPCPECQELHWTRDSPKATEVEKEAMRKELREANQAKRARLKRFGEDLPAANRVVAQNGVLQLPYCPDGGSDYTIISRSHWNQLNTRDPTAGPVEPVNAVDVLIADAEDDEFIVGNDLLTSLGIDVDRQLEMLACRDEDETSGDTIELEADDSKLFRPQ</sequence>
<evidence type="ECO:0000313" key="3">
    <source>
        <dbReference type="Proteomes" id="UP001165121"/>
    </source>
</evidence>
<name>A0A9W6U740_9STRA</name>
<dbReference type="OrthoDB" id="109581at2759"/>
<dbReference type="EMBL" id="BSXT01000428">
    <property type="protein sequence ID" value="GMF27141.1"/>
    <property type="molecule type" value="Genomic_DNA"/>
</dbReference>
<reference evidence="2" key="1">
    <citation type="submission" date="2023-04" db="EMBL/GenBank/DDBJ databases">
        <title>Phytophthora fragariaefolia NBRC 109709.</title>
        <authorList>
            <person name="Ichikawa N."/>
            <person name="Sato H."/>
            <person name="Tonouchi N."/>
        </authorList>
    </citation>
    <scope>NUCLEOTIDE SEQUENCE</scope>
    <source>
        <strain evidence="2">NBRC 109709</strain>
    </source>
</reference>
<accession>A0A9W6U740</accession>
<evidence type="ECO:0000256" key="1">
    <source>
        <dbReference type="SAM" id="MobiDB-lite"/>
    </source>
</evidence>
<organism evidence="2 3">
    <name type="scientific">Phytophthora fragariaefolia</name>
    <dbReference type="NCBI Taxonomy" id="1490495"/>
    <lineage>
        <taxon>Eukaryota</taxon>
        <taxon>Sar</taxon>
        <taxon>Stramenopiles</taxon>
        <taxon>Oomycota</taxon>
        <taxon>Peronosporomycetes</taxon>
        <taxon>Peronosporales</taxon>
        <taxon>Peronosporaceae</taxon>
        <taxon>Phytophthora</taxon>
    </lineage>
</organism>
<proteinExistence type="predicted"/>
<feature type="region of interest" description="Disordered" evidence="1">
    <location>
        <begin position="189"/>
        <end position="232"/>
    </location>
</feature>
<evidence type="ECO:0000313" key="2">
    <source>
        <dbReference type="EMBL" id="GMF27141.1"/>
    </source>
</evidence>
<gene>
    <name evidence="2" type="ORF">Pfra01_000531300</name>
</gene>